<feature type="region of interest" description="Disordered" evidence="6">
    <location>
        <begin position="1"/>
        <end position="20"/>
    </location>
</feature>
<feature type="compositionally biased region" description="Basic and acidic residues" evidence="6">
    <location>
        <begin position="474"/>
        <end position="484"/>
    </location>
</feature>
<dbReference type="InterPro" id="IPR035979">
    <property type="entry name" value="RBD_domain_sf"/>
</dbReference>
<dbReference type="PANTHER" id="PTHR15683">
    <property type="entry name" value="SCAFFOLD ATTACHMENT FACTOR B-RELATED"/>
    <property type="match status" value="1"/>
</dbReference>
<evidence type="ECO:0000256" key="3">
    <source>
        <dbReference type="ARBA" id="ARBA00023242"/>
    </source>
</evidence>
<feature type="coiled-coil region" evidence="5">
    <location>
        <begin position="617"/>
        <end position="680"/>
    </location>
</feature>
<evidence type="ECO:0000259" key="8">
    <source>
        <dbReference type="PROSITE" id="PS50800"/>
    </source>
</evidence>
<comment type="caution">
    <text evidence="9">The sequence shown here is derived from an EMBL/GenBank/DDBJ whole genome shotgun (WGS) entry which is preliminary data.</text>
</comment>
<evidence type="ECO:0000256" key="1">
    <source>
        <dbReference type="ARBA" id="ARBA00004123"/>
    </source>
</evidence>
<dbReference type="SUPFAM" id="SSF54928">
    <property type="entry name" value="RNA-binding domain, RBD"/>
    <property type="match status" value="1"/>
</dbReference>
<feature type="compositionally biased region" description="Basic residues" evidence="6">
    <location>
        <begin position="528"/>
        <end position="539"/>
    </location>
</feature>
<dbReference type="PANTHER" id="PTHR15683:SF8">
    <property type="entry name" value="SCAFFOLD ATTACHMENT FACTOR B, ISOFORM B"/>
    <property type="match status" value="1"/>
</dbReference>
<evidence type="ECO:0008006" key="11">
    <source>
        <dbReference type="Google" id="ProtNLM"/>
    </source>
</evidence>
<feature type="domain" description="RRM" evidence="7">
    <location>
        <begin position="355"/>
        <end position="433"/>
    </location>
</feature>
<evidence type="ECO:0000313" key="9">
    <source>
        <dbReference type="EMBL" id="KAG8190095.1"/>
    </source>
</evidence>
<keyword evidence="5" id="KW-0175">Coiled coil</keyword>
<feature type="compositionally biased region" description="Polar residues" evidence="6">
    <location>
        <begin position="223"/>
        <end position="233"/>
    </location>
</feature>
<feature type="compositionally biased region" description="Acidic residues" evidence="6">
    <location>
        <begin position="244"/>
        <end position="257"/>
    </location>
</feature>
<feature type="compositionally biased region" description="Polar residues" evidence="6">
    <location>
        <begin position="1"/>
        <end position="13"/>
    </location>
</feature>
<dbReference type="InterPro" id="IPR051738">
    <property type="entry name" value="SAF_Modulators"/>
</dbReference>
<dbReference type="AlphaFoldDB" id="A0AAV6UZZ1"/>
<dbReference type="CDD" id="cd12417">
    <property type="entry name" value="RRM_SAFB_like"/>
    <property type="match status" value="1"/>
</dbReference>
<dbReference type="GO" id="GO:0006357">
    <property type="term" value="P:regulation of transcription by RNA polymerase II"/>
    <property type="evidence" value="ECO:0007669"/>
    <property type="project" value="TreeGrafter"/>
</dbReference>
<comment type="subcellular location">
    <subcellularLocation>
        <location evidence="1">Nucleus</location>
    </subcellularLocation>
</comment>
<gene>
    <name evidence="9" type="ORF">JTE90_006033</name>
</gene>
<evidence type="ECO:0000313" key="10">
    <source>
        <dbReference type="Proteomes" id="UP000827092"/>
    </source>
</evidence>
<keyword evidence="10" id="KW-1185">Reference proteome</keyword>
<evidence type="ECO:0000256" key="2">
    <source>
        <dbReference type="ARBA" id="ARBA00022884"/>
    </source>
</evidence>
<feature type="compositionally biased region" description="Polar residues" evidence="6">
    <location>
        <begin position="848"/>
        <end position="861"/>
    </location>
</feature>
<feature type="region of interest" description="Disordered" evidence="6">
    <location>
        <begin position="117"/>
        <end position="347"/>
    </location>
</feature>
<dbReference type="GO" id="GO:0005634">
    <property type="term" value="C:nucleus"/>
    <property type="evidence" value="ECO:0007669"/>
    <property type="project" value="UniProtKB-SubCell"/>
</dbReference>
<evidence type="ECO:0000256" key="5">
    <source>
        <dbReference type="SAM" id="Coils"/>
    </source>
</evidence>
<evidence type="ECO:0000256" key="4">
    <source>
        <dbReference type="PROSITE-ProRule" id="PRU00176"/>
    </source>
</evidence>
<proteinExistence type="predicted"/>
<dbReference type="PROSITE" id="PS50800">
    <property type="entry name" value="SAP"/>
    <property type="match status" value="1"/>
</dbReference>
<evidence type="ECO:0000259" key="7">
    <source>
        <dbReference type="PROSITE" id="PS50102"/>
    </source>
</evidence>
<dbReference type="SMART" id="SM00360">
    <property type="entry name" value="RRM"/>
    <property type="match status" value="1"/>
</dbReference>
<dbReference type="EMBL" id="JAFNEN010000194">
    <property type="protein sequence ID" value="KAG8190095.1"/>
    <property type="molecule type" value="Genomic_DNA"/>
</dbReference>
<feature type="region of interest" description="Disordered" evidence="6">
    <location>
        <begin position="767"/>
        <end position="861"/>
    </location>
</feature>
<reference evidence="9 10" key="1">
    <citation type="journal article" date="2022" name="Nat. Ecol. Evol.">
        <title>A masculinizing supergene underlies an exaggerated male reproductive morph in a spider.</title>
        <authorList>
            <person name="Hendrickx F."/>
            <person name="De Corte Z."/>
            <person name="Sonet G."/>
            <person name="Van Belleghem S.M."/>
            <person name="Kostlbacher S."/>
            <person name="Vangestel C."/>
        </authorList>
    </citation>
    <scope>NUCLEOTIDE SEQUENCE [LARGE SCALE GENOMIC DNA]</scope>
    <source>
        <strain evidence="9">W744_W776</strain>
    </source>
</reference>
<dbReference type="Pfam" id="PF00076">
    <property type="entry name" value="RRM_1"/>
    <property type="match status" value="1"/>
</dbReference>
<feature type="compositionally biased region" description="Basic and acidic residues" evidence="6">
    <location>
        <begin position="158"/>
        <end position="202"/>
    </location>
</feature>
<feature type="region of interest" description="Disordered" evidence="6">
    <location>
        <begin position="461"/>
        <end position="575"/>
    </location>
</feature>
<feature type="compositionally biased region" description="Basic and acidic residues" evidence="6">
    <location>
        <begin position="492"/>
        <end position="526"/>
    </location>
</feature>
<protein>
    <recommendedName>
        <fullName evidence="11">Scaffold attachment factor B2</fullName>
    </recommendedName>
</protein>
<dbReference type="SUPFAM" id="SSF68906">
    <property type="entry name" value="SAP domain"/>
    <property type="match status" value="1"/>
</dbReference>
<feature type="compositionally biased region" description="Basic and acidic residues" evidence="6">
    <location>
        <begin position="258"/>
        <end position="281"/>
    </location>
</feature>
<organism evidence="9 10">
    <name type="scientific">Oedothorax gibbosus</name>
    <dbReference type="NCBI Taxonomy" id="931172"/>
    <lineage>
        <taxon>Eukaryota</taxon>
        <taxon>Metazoa</taxon>
        <taxon>Ecdysozoa</taxon>
        <taxon>Arthropoda</taxon>
        <taxon>Chelicerata</taxon>
        <taxon>Arachnida</taxon>
        <taxon>Araneae</taxon>
        <taxon>Araneomorphae</taxon>
        <taxon>Entelegynae</taxon>
        <taxon>Araneoidea</taxon>
        <taxon>Linyphiidae</taxon>
        <taxon>Erigoninae</taxon>
        <taxon>Oedothorax</taxon>
    </lineage>
</organism>
<dbReference type="InterPro" id="IPR012677">
    <property type="entry name" value="Nucleotide-bd_a/b_plait_sf"/>
</dbReference>
<evidence type="ECO:0000256" key="6">
    <source>
        <dbReference type="SAM" id="MobiDB-lite"/>
    </source>
</evidence>
<feature type="compositionally biased region" description="Acidic residues" evidence="6">
    <location>
        <begin position="117"/>
        <end position="137"/>
    </location>
</feature>
<accession>A0AAV6UZZ1</accession>
<dbReference type="Pfam" id="PF02037">
    <property type="entry name" value="SAP"/>
    <property type="match status" value="1"/>
</dbReference>
<name>A0AAV6UZZ1_9ARAC</name>
<dbReference type="GO" id="GO:0050684">
    <property type="term" value="P:regulation of mRNA processing"/>
    <property type="evidence" value="ECO:0007669"/>
    <property type="project" value="TreeGrafter"/>
</dbReference>
<feature type="compositionally biased region" description="Basic and acidic residues" evidence="6">
    <location>
        <begin position="773"/>
        <end position="847"/>
    </location>
</feature>
<dbReference type="InterPro" id="IPR000504">
    <property type="entry name" value="RRM_dom"/>
</dbReference>
<dbReference type="Gene3D" id="3.30.70.330">
    <property type="match status" value="1"/>
</dbReference>
<feature type="domain" description="SAP" evidence="8">
    <location>
        <begin position="34"/>
        <end position="68"/>
    </location>
</feature>
<keyword evidence="3" id="KW-0539">Nucleus</keyword>
<feature type="compositionally biased region" description="Basic and acidic residues" evidence="6">
    <location>
        <begin position="306"/>
        <end position="317"/>
    </location>
</feature>
<dbReference type="GO" id="GO:0043565">
    <property type="term" value="F:sequence-specific DNA binding"/>
    <property type="evidence" value="ECO:0007669"/>
    <property type="project" value="TreeGrafter"/>
</dbReference>
<dbReference type="SMART" id="SM00513">
    <property type="entry name" value="SAP"/>
    <property type="match status" value="1"/>
</dbReference>
<dbReference type="PROSITE" id="PS50102">
    <property type="entry name" value="RRM"/>
    <property type="match status" value="1"/>
</dbReference>
<dbReference type="InterPro" id="IPR003034">
    <property type="entry name" value="SAP_dom"/>
</dbReference>
<dbReference type="Gene3D" id="1.10.720.30">
    <property type="entry name" value="SAP domain"/>
    <property type="match status" value="1"/>
</dbReference>
<feature type="compositionally biased region" description="Low complexity" evidence="6">
    <location>
        <begin position="319"/>
        <end position="331"/>
    </location>
</feature>
<dbReference type="Proteomes" id="UP000827092">
    <property type="component" value="Unassembled WGS sequence"/>
</dbReference>
<feature type="compositionally biased region" description="Basic and acidic residues" evidence="6">
    <location>
        <begin position="138"/>
        <end position="151"/>
    </location>
</feature>
<feature type="compositionally biased region" description="Acidic residues" evidence="6">
    <location>
        <begin position="282"/>
        <end position="291"/>
    </location>
</feature>
<keyword evidence="2 4" id="KW-0694">RNA-binding</keyword>
<sequence>MATSSEESENATMKTVGENEGMELNEAEVYKMKLSDLKVADLKVELEKRKLDKSGVKSVLVERLKKALVEAGEDPEEFTFEKDSVNCKSPVKKKIPDSETNGGVDSKEVTVDINEMETFEEVTEDTVEEVDEAEASSEEVKETKDSLEEVNKTIASSEDPKETVDSSEKFKEAEARSEKSKETEACSEEVKEKTVNNAEVKEASVSCKESKTTSASSKEIQEKSASQENASSEEVNDVTLLLSIDEEDAQLNEDEVMESLKDSESEQKLEEEPSTKAKDVESTEENAESTYEEVPSAESTPIKVSKPVDEDSKERKVPKTTSTSKTPENTTAASPKQTKVIGKNDKAKTTNIPAKSLWISGLPNTTRAADLKDLFSKQGRVISVKIVKSTKQTPVKTYGYVTMLTSKDATKAIQNIHRTEFSGRTISVERTQSEPGALLKKSESKVVISTKKVVVKKEVTKVAESGKAAPEPKAAAKVDTKAADSKPSTETAKAKEEKPKASEKSKSKERDQRSRERKDKERDSSRKSSTRKAPVHRSRPAAAANDRPRFAATRRTFGSRPLGRSRFGASNYRARPEVSVFERMREERIRRDRIRERERREADRRRQEELEHHKFIERKQREEAYRLEREKEKLRIERELLERERAEMLKMEREKQRLERERLEREREELRRLAELRRIVPAPAVVSKRPLARTSREADVFLDYRKEAAPRYEDRAAFPAKKPRVEAAPSRYADYPVRERETFSSRHDIERRPAERFAPSKAVAVTPRSQFGGHRDSRREITMTSARTERPTAFDRAEFRERDGRRNFPAARDRTTVTSSRRETARDDWKTARTSARLDDRRVHDRSSATSSGVQQRTNYY</sequence>
<dbReference type="InterPro" id="IPR036361">
    <property type="entry name" value="SAP_dom_sf"/>
</dbReference>
<dbReference type="GO" id="GO:0003723">
    <property type="term" value="F:RNA binding"/>
    <property type="evidence" value="ECO:0007669"/>
    <property type="project" value="UniProtKB-UniRule"/>
</dbReference>